<keyword evidence="1" id="KW-0812">Transmembrane</keyword>
<name>A0ABP8AU80_9MICO</name>
<comment type="caution">
    <text evidence="1">Lacks conserved residue(s) required for the propagation of feature annotation.</text>
</comment>
<organism evidence="2 3">
    <name type="scientific">Gryllotalpicola kribbensis</name>
    <dbReference type="NCBI Taxonomy" id="993084"/>
    <lineage>
        <taxon>Bacteria</taxon>
        <taxon>Bacillati</taxon>
        <taxon>Actinomycetota</taxon>
        <taxon>Actinomycetes</taxon>
        <taxon>Micrococcales</taxon>
        <taxon>Microbacteriaceae</taxon>
        <taxon>Gryllotalpicola</taxon>
    </lineage>
</organism>
<dbReference type="InterPro" id="IPR002994">
    <property type="entry name" value="Surf1/Shy1"/>
</dbReference>
<comment type="similarity">
    <text evidence="1">Belongs to the SURF1 family.</text>
</comment>
<proteinExistence type="inferred from homology"/>
<gene>
    <name evidence="2" type="ORF">GCM10022288_19340</name>
</gene>
<dbReference type="EMBL" id="BAABBX010000015">
    <property type="protein sequence ID" value="GAA4190274.1"/>
    <property type="molecule type" value="Genomic_DNA"/>
</dbReference>
<protein>
    <recommendedName>
        <fullName evidence="1">SURF1-like protein</fullName>
    </recommendedName>
</protein>
<keyword evidence="1" id="KW-1133">Transmembrane helix</keyword>
<accession>A0ABP8AU80</accession>
<evidence type="ECO:0000256" key="1">
    <source>
        <dbReference type="RuleBase" id="RU363076"/>
    </source>
</evidence>
<keyword evidence="1" id="KW-1003">Cell membrane</keyword>
<reference evidence="3" key="1">
    <citation type="journal article" date="2019" name="Int. J. Syst. Evol. Microbiol.">
        <title>The Global Catalogue of Microorganisms (GCM) 10K type strain sequencing project: providing services to taxonomists for standard genome sequencing and annotation.</title>
        <authorList>
            <consortium name="The Broad Institute Genomics Platform"/>
            <consortium name="The Broad Institute Genome Sequencing Center for Infectious Disease"/>
            <person name="Wu L."/>
            <person name="Ma J."/>
        </authorList>
    </citation>
    <scope>NUCLEOTIDE SEQUENCE [LARGE SCALE GENOMIC DNA]</scope>
    <source>
        <strain evidence="3">JCM 17593</strain>
    </source>
</reference>
<dbReference type="PROSITE" id="PS50895">
    <property type="entry name" value="SURF1"/>
    <property type="match status" value="1"/>
</dbReference>
<evidence type="ECO:0000313" key="3">
    <source>
        <dbReference type="Proteomes" id="UP001500213"/>
    </source>
</evidence>
<sequence>MRPTHESSPKISDHAPHPGDLTLFQVMRRPRWIGVLVVALAIAAAFAYLGKWQLTRAVEARQVGPQVTETTHQLHDVLHPGKAIANDRVGQLVTVRVTTVPADYTLIQDRDNNSGRRGWWVVGHAVVADGPDAGAHLAVARGFTASRAVALAVQQRLAAASPEQLELAGRIQPTDPPQQPEDSLDGDPPTMKDMAVAILINHWSGLGDSPKFFEAYLVASDHVPDGLVPIYAPPPIQQKSIDWLNAFYAAEWAVFAGFAVYLWYRLAKDAWEREVDDQLALREGSDEASDQPTARQKVD</sequence>
<feature type="transmembrane region" description="Helical" evidence="1">
    <location>
        <begin position="32"/>
        <end position="50"/>
    </location>
</feature>
<dbReference type="RefSeq" id="WP_344776319.1">
    <property type="nucleotide sequence ID" value="NZ_BAABBX010000015.1"/>
</dbReference>
<evidence type="ECO:0000313" key="2">
    <source>
        <dbReference type="EMBL" id="GAA4190274.1"/>
    </source>
</evidence>
<comment type="subcellular location">
    <subcellularLocation>
        <location evidence="1">Cell membrane</location>
        <topology evidence="1">Multi-pass membrane protein</topology>
    </subcellularLocation>
</comment>
<keyword evidence="1" id="KW-0472">Membrane</keyword>
<dbReference type="Proteomes" id="UP001500213">
    <property type="component" value="Unassembled WGS sequence"/>
</dbReference>
<comment type="caution">
    <text evidence="2">The sequence shown here is derived from an EMBL/GenBank/DDBJ whole genome shotgun (WGS) entry which is preliminary data.</text>
</comment>
<keyword evidence="3" id="KW-1185">Reference proteome</keyword>
<dbReference type="Pfam" id="PF02104">
    <property type="entry name" value="SURF1"/>
    <property type="match status" value="1"/>
</dbReference>